<dbReference type="Pfam" id="PF06527">
    <property type="entry name" value="TniQ"/>
    <property type="match status" value="1"/>
</dbReference>
<dbReference type="EMBL" id="UGQY01000005">
    <property type="protein sequence ID" value="SUA31298.1"/>
    <property type="molecule type" value="Genomic_DNA"/>
</dbReference>
<reference evidence="2 3" key="1">
    <citation type="submission" date="2018-06" db="EMBL/GenBank/DDBJ databases">
        <authorList>
            <consortium name="Pathogen Informatics"/>
            <person name="Doyle S."/>
        </authorList>
    </citation>
    <scope>NUCLEOTIDE SEQUENCE [LARGE SCALE GENOMIC DNA]</scope>
    <source>
        <strain evidence="2 3">NCTC1542</strain>
    </source>
</reference>
<name>A0A378WCG4_MYCFO</name>
<dbReference type="Proteomes" id="UP000255389">
    <property type="component" value="Unassembled WGS sequence"/>
</dbReference>
<evidence type="ECO:0000313" key="3">
    <source>
        <dbReference type="Proteomes" id="UP000255389"/>
    </source>
</evidence>
<feature type="domain" description="TniQ" evidence="1">
    <location>
        <begin position="12"/>
        <end position="141"/>
    </location>
</feature>
<protein>
    <submittedName>
        <fullName evidence="2">Regulatory helix-turn-helix protein, lysR family</fullName>
    </submittedName>
</protein>
<accession>A0A378WCG4</accession>
<sequence length="363" mass="39356">MAVRAGRLRTFPLRVQPLPGEAIDSWLEAVARAHGATFGSVLDQCGIDTRSLNRKPWQQIFSTPSPTMISDIAYTAGMSADVVRATTSSSVGGDSVLNRYRWGWRCSSRACPRCLAETGGRWYLNWRHNLCFICAKHNCVLIDMCASCGRPWRTRQHHVGLIPRESCCANPPNGAGPGTGAMCGAYLPALEPIVLPDGHSATRAQRLIADLTADEHVPLGLYSAPVRSGKVLEDMRVLARWMLRAAELTALDRVLSTVDAVVLGANAAPSVTDPDRFAQRSGIHPVAIDMAIGYTLALEVLDSPTPRAAHELLALVMAEVRPEWALRLVRGRGRGQVSEDVSVVLMSAFDSVFRGRPASVCHS</sequence>
<dbReference type="AlphaFoldDB" id="A0A378WCG4"/>
<evidence type="ECO:0000313" key="2">
    <source>
        <dbReference type="EMBL" id="SUA31298.1"/>
    </source>
</evidence>
<gene>
    <name evidence="2" type="ORF">NCTC1542_06652</name>
</gene>
<evidence type="ECO:0000259" key="1">
    <source>
        <dbReference type="Pfam" id="PF06527"/>
    </source>
</evidence>
<dbReference type="InterPro" id="IPR009492">
    <property type="entry name" value="TniQ"/>
</dbReference>
<proteinExistence type="predicted"/>
<organism evidence="2 3">
    <name type="scientific">Mycolicibacterium fortuitum</name>
    <name type="common">Mycobacterium fortuitum</name>
    <dbReference type="NCBI Taxonomy" id="1766"/>
    <lineage>
        <taxon>Bacteria</taxon>
        <taxon>Bacillati</taxon>
        <taxon>Actinomycetota</taxon>
        <taxon>Actinomycetes</taxon>
        <taxon>Mycobacteriales</taxon>
        <taxon>Mycobacteriaceae</taxon>
        <taxon>Mycolicibacterium</taxon>
    </lineage>
</organism>